<dbReference type="InterPro" id="IPR000718">
    <property type="entry name" value="Peptidase_M13"/>
</dbReference>
<dbReference type="GO" id="GO:0016485">
    <property type="term" value="P:protein processing"/>
    <property type="evidence" value="ECO:0007669"/>
    <property type="project" value="TreeGrafter"/>
</dbReference>
<keyword evidence="6" id="KW-0862">Zinc</keyword>
<keyword evidence="3" id="KW-0645">Protease</keyword>
<dbReference type="PANTHER" id="PTHR11733">
    <property type="entry name" value="ZINC METALLOPROTEASE FAMILY M13 NEPRILYSIN-RELATED"/>
    <property type="match status" value="1"/>
</dbReference>
<sequence length="422" mass="47748">MAPNFDWATWLQFSQIPKAAFDELVVQQPPFFAGLSALLENFDPAPWKAWMKWQLISGAAAYLTDDFVNQNFDFYAKTLSGTPEIRVRWKRAISFVEGALGEAIGQIYVKRHFPEAAKVAMLELVDNLIEAYRISINDLSWMSPETKAKALEKLGKFTPKIGYPDKWRDYSALTITRDGLFENIGRITKFSRDIELAKIGKPVDKTEWLMTPQTVNAYYHPIQNEIVFPAAILQPPFFDLNADIAANYGGIGAVIGHEIGHGFDDQGSKFDGDGNMVDWWTESDRTEFEKRANVLIKQFDALYPEETPDIHVNGALTVGENIGDLGGLAIGFKAYKLALKGAEAPVIDGLTGEQRFFLSWAQAWRGKVRAEELRRRIATDPHSPYEFRCNAIVRNISDFYDAFDLSEGDKLWLAQSERVEIW</sequence>
<evidence type="ECO:0000256" key="4">
    <source>
        <dbReference type="ARBA" id="ARBA00022723"/>
    </source>
</evidence>
<dbReference type="EMBL" id="CAEZUB010000013">
    <property type="protein sequence ID" value="CAB4584914.1"/>
    <property type="molecule type" value="Genomic_DNA"/>
</dbReference>
<feature type="domain" description="Peptidase M13 C-terminal" evidence="8">
    <location>
        <begin position="216"/>
        <end position="419"/>
    </location>
</feature>
<accession>A0A6J6FDG1</accession>
<organism evidence="10">
    <name type="scientific">freshwater metagenome</name>
    <dbReference type="NCBI Taxonomy" id="449393"/>
    <lineage>
        <taxon>unclassified sequences</taxon>
        <taxon>metagenomes</taxon>
        <taxon>ecological metagenomes</taxon>
    </lineage>
</organism>
<dbReference type="AlphaFoldDB" id="A0A6J6FDG1"/>
<proteinExistence type="inferred from homology"/>
<dbReference type="PRINTS" id="PR00786">
    <property type="entry name" value="NEPRILYSIN"/>
</dbReference>
<evidence type="ECO:0000256" key="3">
    <source>
        <dbReference type="ARBA" id="ARBA00022670"/>
    </source>
</evidence>
<dbReference type="GO" id="GO:0004222">
    <property type="term" value="F:metalloendopeptidase activity"/>
    <property type="evidence" value="ECO:0007669"/>
    <property type="project" value="InterPro"/>
</dbReference>
<dbReference type="InterPro" id="IPR024079">
    <property type="entry name" value="MetalloPept_cat_dom_sf"/>
</dbReference>
<evidence type="ECO:0000313" key="10">
    <source>
        <dbReference type="EMBL" id="CAB4584914.1"/>
    </source>
</evidence>
<dbReference type="PROSITE" id="PS51885">
    <property type="entry name" value="NEPRILYSIN"/>
    <property type="match status" value="1"/>
</dbReference>
<evidence type="ECO:0000259" key="9">
    <source>
        <dbReference type="Pfam" id="PF05649"/>
    </source>
</evidence>
<dbReference type="GO" id="GO:0046872">
    <property type="term" value="F:metal ion binding"/>
    <property type="evidence" value="ECO:0007669"/>
    <property type="project" value="UniProtKB-KW"/>
</dbReference>
<keyword evidence="4" id="KW-0479">Metal-binding</keyword>
<dbReference type="Pfam" id="PF01431">
    <property type="entry name" value="Peptidase_M13"/>
    <property type="match status" value="1"/>
</dbReference>
<evidence type="ECO:0000256" key="5">
    <source>
        <dbReference type="ARBA" id="ARBA00022801"/>
    </source>
</evidence>
<dbReference type="CDD" id="cd08662">
    <property type="entry name" value="M13"/>
    <property type="match status" value="1"/>
</dbReference>
<gene>
    <name evidence="10" type="ORF">UFOPK1775_00231</name>
</gene>
<comment type="cofactor">
    <cofactor evidence="1">
        <name>Zn(2+)</name>
        <dbReference type="ChEBI" id="CHEBI:29105"/>
    </cofactor>
</comment>
<feature type="domain" description="Peptidase M13 N-terminal" evidence="9">
    <location>
        <begin position="1"/>
        <end position="164"/>
    </location>
</feature>
<keyword evidence="7" id="KW-0482">Metalloprotease</keyword>
<dbReference type="SUPFAM" id="SSF55486">
    <property type="entry name" value="Metalloproteases ('zincins'), catalytic domain"/>
    <property type="match status" value="1"/>
</dbReference>
<reference evidence="10" key="1">
    <citation type="submission" date="2020-05" db="EMBL/GenBank/DDBJ databases">
        <authorList>
            <person name="Chiriac C."/>
            <person name="Salcher M."/>
            <person name="Ghai R."/>
            <person name="Kavagutti S V."/>
        </authorList>
    </citation>
    <scope>NUCLEOTIDE SEQUENCE</scope>
</reference>
<dbReference type="Pfam" id="PF05649">
    <property type="entry name" value="Peptidase_M13_N"/>
    <property type="match status" value="1"/>
</dbReference>
<dbReference type="Gene3D" id="3.40.390.10">
    <property type="entry name" value="Collagenase (Catalytic Domain)"/>
    <property type="match status" value="1"/>
</dbReference>
<protein>
    <submittedName>
        <fullName evidence="10">Unannotated protein</fullName>
    </submittedName>
</protein>
<evidence type="ECO:0000256" key="7">
    <source>
        <dbReference type="ARBA" id="ARBA00023049"/>
    </source>
</evidence>
<evidence type="ECO:0000256" key="6">
    <source>
        <dbReference type="ARBA" id="ARBA00022833"/>
    </source>
</evidence>
<dbReference type="InterPro" id="IPR018497">
    <property type="entry name" value="Peptidase_M13_C"/>
</dbReference>
<name>A0A6J6FDG1_9ZZZZ</name>
<evidence type="ECO:0000256" key="1">
    <source>
        <dbReference type="ARBA" id="ARBA00001947"/>
    </source>
</evidence>
<dbReference type="InterPro" id="IPR008753">
    <property type="entry name" value="Peptidase_M13_N"/>
</dbReference>
<comment type="similarity">
    <text evidence="2">Belongs to the peptidase M13 family.</text>
</comment>
<evidence type="ECO:0000259" key="8">
    <source>
        <dbReference type="Pfam" id="PF01431"/>
    </source>
</evidence>
<dbReference type="GO" id="GO:0005886">
    <property type="term" value="C:plasma membrane"/>
    <property type="evidence" value="ECO:0007669"/>
    <property type="project" value="TreeGrafter"/>
</dbReference>
<evidence type="ECO:0000256" key="2">
    <source>
        <dbReference type="ARBA" id="ARBA00007357"/>
    </source>
</evidence>
<dbReference type="PANTHER" id="PTHR11733:SF167">
    <property type="entry name" value="FI17812P1-RELATED"/>
    <property type="match status" value="1"/>
</dbReference>
<keyword evidence="5" id="KW-0378">Hydrolase</keyword>